<reference evidence="2" key="1">
    <citation type="journal article" date="2021" name="Virus Evol.">
        <title>Exploration of the Ixodes ricinus virosphere unveils an extensive virus diversity including novel coltiviruses and other reoviruses.</title>
        <authorList>
            <person name="Vanmechelen B."/>
            <person name="Merino M."/>
            <person name="Vergote V."/>
            <person name="Laenen L."/>
            <person name="Thijssen M."/>
            <person name="Marti-Carreras J."/>
            <person name="Claerebout E."/>
            <person name="Maes P."/>
        </authorList>
    </citation>
    <scope>NUCLEOTIDE SEQUENCE</scope>
    <source>
        <strain evidence="2">Heverlee</strain>
    </source>
</reference>
<name>A0A8G0VJE3_9REOV</name>
<dbReference type="EMBL" id="MW874086">
    <property type="protein sequence ID" value="QYV43098.1"/>
    <property type="molecule type" value="Genomic_RNA"/>
</dbReference>
<organism evidence="2">
    <name type="scientific">Eyach virus</name>
    <dbReference type="NCBI Taxonomy" id="62352"/>
    <lineage>
        <taxon>Viruses</taxon>
        <taxon>Riboviria</taxon>
        <taxon>Orthornavirae</taxon>
        <taxon>Duplornaviricota</taxon>
        <taxon>Resentoviricetes</taxon>
        <taxon>Reovirales</taxon>
        <taxon>Spinareoviridae</taxon>
        <taxon>Coltivirus</taxon>
        <taxon>Coltivirus ixodis</taxon>
        <taxon>Eyach coltivirus</taxon>
    </lineage>
</organism>
<gene>
    <name evidence="2" type="primary">VP6</name>
</gene>
<sequence>MAARLPIDAFGISVIQQNGLKVYTILPTSTLITLTEQTASSKLYAIPEKHLDSLNERDRGKVKKVKFLITSKSVDYTNWFTPETDVEIQEYLEDTGLYLALQKAYEKNREKPSVVASPANPAPMTVRQKDVLAVWSMGSIPNFCESVGLDRQPEGPWRQLVRSAGFLLLSSPGALASTHIGSVDADLSYFEVRDQRWMKLLDYKEILSRGGDHPKRYQLFPLTGPPSDDISEEMVALDGAWVRSEEHDKGLFALPSRVTIINVRQVMESRPDSDMEDEEVTEPWKCQRIVEEVTQQAESLSLESSGKFEFSQPTLTMPKFVAKSGETTDLGVEESPSREGQRASHKPEERSLEQPVDDALLVDDVFNASWVTASTSSPHKASQHKSAVGASAIMTDIDEEDCESIVSEFSNTPYESRTPPPSPPPPSVPEPVLYPPPDIPASTPLPQRKPRVKLTEAQIQAQRRSRKVKPYYRALGDCFVPACDVESYRASVIVQPTPRNVLPFPGTQLTRETVLRTALVRECELVAPHKPPEPEKLLDEETFEMCRKRARTMYESVPSHLRDVEVVVDGGQAVRPSVICPRPQISMPDNYSLGNEEERIKTYVRKRTIMERESGDYAVLRPGYGAEALEHARYVSAAGVPVPGLNGQVLRSRASREMMSKVDLRLLELMMPVVTKPDEQMDLELVSLYKATVIDILTG</sequence>
<protein>
    <submittedName>
        <fullName evidence="2">VP6</fullName>
    </submittedName>
</protein>
<feature type="compositionally biased region" description="Pro residues" evidence="1">
    <location>
        <begin position="418"/>
        <end position="439"/>
    </location>
</feature>
<accession>A0A8G0VJE3</accession>
<feature type="region of interest" description="Disordered" evidence="1">
    <location>
        <begin position="411"/>
        <end position="447"/>
    </location>
</feature>
<feature type="compositionally biased region" description="Basic and acidic residues" evidence="1">
    <location>
        <begin position="335"/>
        <end position="352"/>
    </location>
</feature>
<proteinExistence type="predicted"/>
<evidence type="ECO:0000313" key="2">
    <source>
        <dbReference type="EMBL" id="QYV43098.1"/>
    </source>
</evidence>
<feature type="region of interest" description="Disordered" evidence="1">
    <location>
        <begin position="326"/>
        <end position="358"/>
    </location>
</feature>
<evidence type="ECO:0000256" key="1">
    <source>
        <dbReference type="SAM" id="MobiDB-lite"/>
    </source>
</evidence>